<dbReference type="HAMAP" id="MF_00384">
    <property type="entry name" value="Homoser_kinase"/>
    <property type="match status" value="1"/>
</dbReference>
<evidence type="ECO:0000313" key="11">
    <source>
        <dbReference type="EMBL" id="CAB4836379.1"/>
    </source>
</evidence>
<dbReference type="EMBL" id="CAFBIY010000129">
    <property type="protein sequence ID" value="CAB4852434.1"/>
    <property type="molecule type" value="Genomic_DNA"/>
</dbReference>
<dbReference type="GO" id="GO:0004413">
    <property type="term" value="F:homoserine kinase activity"/>
    <property type="evidence" value="ECO:0007669"/>
    <property type="project" value="InterPro"/>
</dbReference>
<evidence type="ECO:0000259" key="7">
    <source>
        <dbReference type="Pfam" id="PF00288"/>
    </source>
</evidence>
<dbReference type="SUPFAM" id="SSF55060">
    <property type="entry name" value="GHMP Kinase, C-terminal domain"/>
    <property type="match status" value="1"/>
</dbReference>
<keyword evidence="5" id="KW-0418">Kinase</keyword>
<dbReference type="Pfam" id="PF08544">
    <property type="entry name" value="GHMP_kinases_C"/>
    <property type="match status" value="1"/>
</dbReference>
<feature type="domain" description="GHMP kinase C-terminal" evidence="8">
    <location>
        <begin position="185"/>
        <end position="259"/>
    </location>
</feature>
<dbReference type="InterPro" id="IPR013750">
    <property type="entry name" value="GHMP_kinase_C_dom"/>
</dbReference>
<evidence type="ECO:0000259" key="8">
    <source>
        <dbReference type="Pfam" id="PF08544"/>
    </source>
</evidence>
<evidence type="ECO:0000313" key="13">
    <source>
        <dbReference type="EMBL" id="CAB4949709.1"/>
    </source>
</evidence>
<keyword evidence="4" id="KW-0547">Nucleotide-binding</keyword>
<accession>A0A6J7C5T8</accession>
<evidence type="ECO:0000256" key="6">
    <source>
        <dbReference type="ARBA" id="ARBA00022840"/>
    </source>
</evidence>
<dbReference type="PANTHER" id="PTHR20861:SF1">
    <property type="entry name" value="HOMOSERINE KINASE"/>
    <property type="match status" value="1"/>
</dbReference>
<dbReference type="EMBL" id="CAEZYF010000015">
    <property type="protein sequence ID" value="CAB4733429.1"/>
    <property type="molecule type" value="Genomic_DNA"/>
</dbReference>
<name>A0A6J7C5T8_9ZZZZ</name>
<keyword evidence="6" id="KW-0067">ATP-binding</keyword>
<evidence type="ECO:0000313" key="12">
    <source>
        <dbReference type="EMBL" id="CAB4852434.1"/>
    </source>
</evidence>
<dbReference type="PANTHER" id="PTHR20861">
    <property type="entry name" value="HOMOSERINE/4-DIPHOSPHOCYTIDYL-2-C-METHYL-D-ERYTHRITOL KINASE"/>
    <property type="match status" value="1"/>
</dbReference>
<dbReference type="SUPFAM" id="SSF54211">
    <property type="entry name" value="Ribosomal protein S5 domain 2-like"/>
    <property type="match status" value="1"/>
</dbReference>
<organism evidence="12">
    <name type="scientific">freshwater metagenome</name>
    <dbReference type="NCBI Taxonomy" id="449393"/>
    <lineage>
        <taxon>unclassified sequences</taxon>
        <taxon>metagenomes</taxon>
        <taxon>ecological metagenomes</taxon>
    </lineage>
</organism>
<dbReference type="InterPro" id="IPR036554">
    <property type="entry name" value="GHMP_kinase_C_sf"/>
</dbReference>
<sequence length="277" mass="28524">MIVRVPASSANLGPGFDTLGMALSLYAEVGLGAPRDDTARAADEHHPAMIAFRRAGGEGDLWVRSPIPAGRGMGFSGAVRVGGLVAAHAQRHGDSAELLEQARTELLGVASELEGHADNVAASLFGGIVATAGGRAVQIRLSFDPAMVMWVPSFLTSTDESRAKLPAQVPLEDVVFNLGRTALLVAALAAGDVHTLRIATEDRLHQDRRFAVAGPSLAALEAALAAGAWAAWLSGSGPTVAVMCAVDEAEDLAAALPADGHTKILRIDHVGATIEPA</sequence>
<keyword evidence="3" id="KW-0791">Threonine biosynthesis</keyword>
<protein>
    <submittedName>
        <fullName evidence="12">Unannotated protein</fullName>
    </submittedName>
</protein>
<dbReference type="EMBL" id="CAESGF010000012">
    <property type="protein sequence ID" value="CAB4364345.1"/>
    <property type="molecule type" value="Genomic_DNA"/>
</dbReference>
<dbReference type="Gene3D" id="3.30.230.10">
    <property type="match status" value="1"/>
</dbReference>
<proteinExistence type="inferred from homology"/>
<keyword evidence="1" id="KW-0028">Amino-acid biosynthesis</keyword>
<dbReference type="PRINTS" id="PR00958">
    <property type="entry name" value="HOMSERKINASE"/>
</dbReference>
<dbReference type="InterPro" id="IPR000870">
    <property type="entry name" value="Homoserine_kinase"/>
</dbReference>
<dbReference type="GO" id="GO:0009088">
    <property type="term" value="P:threonine biosynthetic process"/>
    <property type="evidence" value="ECO:0007669"/>
    <property type="project" value="UniProtKB-KW"/>
</dbReference>
<reference evidence="12" key="1">
    <citation type="submission" date="2020-05" db="EMBL/GenBank/DDBJ databases">
        <authorList>
            <person name="Chiriac C."/>
            <person name="Salcher M."/>
            <person name="Ghai R."/>
            <person name="Kavagutti S V."/>
        </authorList>
    </citation>
    <scope>NUCLEOTIDE SEQUENCE</scope>
</reference>
<evidence type="ECO:0000313" key="10">
    <source>
        <dbReference type="EMBL" id="CAB4733429.1"/>
    </source>
</evidence>
<keyword evidence="2" id="KW-0808">Transferase</keyword>
<dbReference type="Gene3D" id="3.30.70.890">
    <property type="entry name" value="GHMP kinase, C-terminal domain"/>
    <property type="match status" value="1"/>
</dbReference>
<evidence type="ECO:0000256" key="3">
    <source>
        <dbReference type="ARBA" id="ARBA00022697"/>
    </source>
</evidence>
<dbReference type="AlphaFoldDB" id="A0A6J7C5T8"/>
<dbReference type="GO" id="GO:0005524">
    <property type="term" value="F:ATP binding"/>
    <property type="evidence" value="ECO:0007669"/>
    <property type="project" value="UniProtKB-KW"/>
</dbReference>
<evidence type="ECO:0000256" key="4">
    <source>
        <dbReference type="ARBA" id="ARBA00022741"/>
    </source>
</evidence>
<dbReference type="InterPro" id="IPR014721">
    <property type="entry name" value="Ribsml_uS5_D2-typ_fold_subgr"/>
</dbReference>
<dbReference type="InterPro" id="IPR020568">
    <property type="entry name" value="Ribosomal_Su5_D2-typ_SF"/>
</dbReference>
<evidence type="ECO:0000256" key="2">
    <source>
        <dbReference type="ARBA" id="ARBA00022679"/>
    </source>
</evidence>
<gene>
    <name evidence="10" type="ORF">UFOPK2656_02296</name>
    <name evidence="11" type="ORF">UFOPK3099_03139</name>
    <name evidence="12" type="ORF">UFOPK3267_02077</name>
    <name evidence="13" type="ORF">UFOPK3651_02759</name>
    <name evidence="9" type="ORF">UFOPK4189_02108</name>
</gene>
<evidence type="ECO:0000256" key="5">
    <source>
        <dbReference type="ARBA" id="ARBA00022777"/>
    </source>
</evidence>
<feature type="domain" description="GHMP kinase N-terminal" evidence="7">
    <location>
        <begin position="52"/>
        <end position="127"/>
    </location>
</feature>
<dbReference type="InterPro" id="IPR006204">
    <property type="entry name" value="GHMP_kinase_N_dom"/>
</dbReference>
<dbReference type="Pfam" id="PF00288">
    <property type="entry name" value="GHMP_kinases_N"/>
    <property type="match status" value="1"/>
</dbReference>
<dbReference type="EMBL" id="CAFAAV010000405">
    <property type="protein sequence ID" value="CAB4836379.1"/>
    <property type="molecule type" value="Genomic_DNA"/>
</dbReference>
<evidence type="ECO:0000313" key="9">
    <source>
        <dbReference type="EMBL" id="CAB4364345.1"/>
    </source>
</evidence>
<evidence type="ECO:0000256" key="1">
    <source>
        <dbReference type="ARBA" id="ARBA00022605"/>
    </source>
</evidence>
<dbReference type="EMBL" id="CAFBMT010000021">
    <property type="protein sequence ID" value="CAB4949709.1"/>
    <property type="molecule type" value="Genomic_DNA"/>
</dbReference>